<dbReference type="PANTHER" id="PTHR43570">
    <property type="entry name" value="ALDEHYDE DEHYDROGENASE"/>
    <property type="match status" value="1"/>
</dbReference>
<dbReference type="SUPFAM" id="SSF53720">
    <property type="entry name" value="ALDH-like"/>
    <property type="match status" value="1"/>
</dbReference>
<feature type="active site" evidence="5 6">
    <location>
        <position position="208"/>
    </location>
</feature>
<reference evidence="9" key="1">
    <citation type="submission" date="2015-09" db="EMBL/GenBank/DDBJ databases">
        <authorList>
            <consortium name="Pathogen Informatics"/>
        </authorList>
    </citation>
    <scope>NUCLEOTIDE SEQUENCE</scope>
    <source>
        <strain evidence="9">2789STDY5834896</strain>
    </source>
</reference>
<evidence type="ECO:0000256" key="4">
    <source>
        <dbReference type="PIRNR" id="PIRNR036492"/>
    </source>
</evidence>
<dbReference type="FunFam" id="3.40.605.10:FF:000004">
    <property type="entry name" value="Aldehyde dehydrogenase"/>
    <property type="match status" value="1"/>
</dbReference>
<evidence type="ECO:0000256" key="3">
    <source>
        <dbReference type="ARBA" id="ARBA00023027"/>
    </source>
</evidence>
<accession>A0A1C6IYQ1</accession>
<feature type="active site" evidence="5">
    <location>
        <position position="242"/>
    </location>
</feature>
<dbReference type="InterPro" id="IPR016163">
    <property type="entry name" value="Ald_DH_C"/>
</dbReference>
<evidence type="ECO:0000256" key="7">
    <source>
        <dbReference type="RuleBase" id="RU003345"/>
    </source>
</evidence>
<dbReference type="GO" id="GO:0006081">
    <property type="term" value="P:aldehyde metabolic process"/>
    <property type="evidence" value="ECO:0007669"/>
    <property type="project" value="InterPro"/>
</dbReference>
<dbReference type="InterPro" id="IPR016162">
    <property type="entry name" value="Ald_DH_N"/>
</dbReference>
<evidence type="ECO:0000256" key="6">
    <source>
        <dbReference type="PROSITE-ProRule" id="PRU10007"/>
    </source>
</evidence>
<keyword evidence="2 4" id="KW-0560">Oxidoreductase</keyword>
<dbReference type="InterPro" id="IPR012394">
    <property type="entry name" value="Aldehyde_DH_NAD(P)"/>
</dbReference>
<dbReference type="PROSITE" id="PS00687">
    <property type="entry name" value="ALDEHYDE_DEHYDR_GLU"/>
    <property type="match status" value="1"/>
</dbReference>
<evidence type="ECO:0000259" key="8">
    <source>
        <dbReference type="Pfam" id="PF00171"/>
    </source>
</evidence>
<organism evidence="9">
    <name type="scientific">uncultured Anaerotruncus sp</name>
    <dbReference type="NCBI Taxonomy" id="905011"/>
    <lineage>
        <taxon>Bacteria</taxon>
        <taxon>Bacillati</taxon>
        <taxon>Bacillota</taxon>
        <taxon>Clostridia</taxon>
        <taxon>Eubacteriales</taxon>
        <taxon>Oscillospiraceae</taxon>
        <taxon>Anaerotruncus</taxon>
        <taxon>environmental samples</taxon>
    </lineage>
</organism>
<dbReference type="CDD" id="cd07136">
    <property type="entry name" value="ALDH_YwdH-P39616"/>
    <property type="match status" value="1"/>
</dbReference>
<dbReference type="InterPro" id="IPR029510">
    <property type="entry name" value="Ald_DH_CS_GLU"/>
</dbReference>
<dbReference type="EMBL" id="FMHG01000001">
    <property type="protein sequence ID" value="SCJ74953.1"/>
    <property type="molecule type" value="Genomic_DNA"/>
</dbReference>
<dbReference type="GO" id="GO:0005737">
    <property type="term" value="C:cytoplasm"/>
    <property type="evidence" value="ECO:0007669"/>
    <property type="project" value="TreeGrafter"/>
</dbReference>
<evidence type="ECO:0000256" key="5">
    <source>
        <dbReference type="PIRSR" id="PIRSR036492-1"/>
    </source>
</evidence>
<evidence type="ECO:0000256" key="2">
    <source>
        <dbReference type="ARBA" id="ARBA00023002"/>
    </source>
</evidence>
<name>A0A1C6IYQ1_9FIRM</name>
<keyword evidence="3" id="KW-0520">NAD</keyword>
<dbReference type="InterPro" id="IPR015590">
    <property type="entry name" value="Aldehyde_DH_dom"/>
</dbReference>
<dbReference type="PROSITE" id="PS00070">
    <property type="entry name" value="ALDEHYDE_DEHYDR_CYS"/>
    <property type="match status" value="1"/>
</dbReference>
<evidence type="ECO:0000313" key="9">
    <source>
        <dbReference type="EMBL" id="SCJ74953.1"/>
    </source>
</evidence>
<dbReference type="AlphaFoldDB" id="A0A1C6IYQ1"/>
<feature type="domain" description="Aldehyde dehydrogenase" evidence="8">
    <location>
        <begin position="5"/>
        <end position="425"/>
    </location>
</feature>
<dbReference type="PIRSF" id="PIRSF036492">
    <property type="entry name" value="ALDH"/>
    <property type="match status" value="1"/>
</dbReference>
<dbReference type="Gene3D" id="3.40.605.10">
    <property type="entry name" value="Aldehyde Dehydrogenase, Chain A, domain 1"/>
    <property type="match status" value="1"/>
</dbReference>
<proteinExistence type="inferred from homology"/>
<dbReference type="Gene3D" id="3.40.309.10">
    <property type="entry name" value="Aldehyde Dehydrogenase, Chain A, domain 2"/>
    <property type="match status" value="1"/>
</dbReference>
<dbReference type="InterPro" id="IPR016160">
    <property type="entry name" value="Ald_DH_CS_CYS"/>
</dbReference>
<gene>
    <name evidence="9" type="primary">calB</name>
    <name evidence="9" type="ORF">SAMEA3545359_01781</name>
</gene>
<dbReference type="InterPro" id="IPR016161">
    <property type="entry name" value="Ald_DH/histidinol_DH"/>
</dbReference>
<comment type="similarity">
    <text evidence="1 4 7">Belongs to the aldehyde dehydrogenase family.</text>
</comment>
<dbReference type="FunFam" id="3.40.309.10:FF:000003">
    <property type="entry name" value="Aldehyde dehydrogenase"/>
    <property type="match status" value="1"/>
</dbReference>
<dbReference type="Pfam" id="PF00171">
    <property type="entry name" value="Aldedh"/>
    <property type="match status" value="1"/>
</dbReference>
<evidence type="ECO:0000256" key="1">
    <source>
        <dbReference type="ARBA" id="ARBA00009986"/>
    </source>
</evidence>
<protein>
    <recommendedName>
        <fullName evidence="4">Aldehyde dehydrogenase</fullName>
    </recommendedName>
</protein>
<dbReference type="GO" id="GO:0004029">
    <property type="term" value="F:aldehyde dehydrogenase (NAD+) activity"/>
    <property type="evidence" value="ECO:0007669"/>
    <property type="project" value="TreeGrafter"/>
</dbReference>
<sequence length="453" mass="50103">MHTEILTAAHNFYDTGTTRRLSERRRALGHLYAALQKHKKGLLGALQLDLGKSPFESYETELGLLLQDIGHTVKNMRQWAAPQPQPMPLLHYPSKSCVTPEPLGTVLIIAPWNYPLLLALQPLVAAIAAGNCAVVKPSEYAPHTARALKKLLADCLPAGWVQVVCGGVEETQALLDLPFDHIFFTGSTRVGKLVMEKASRHLTPVTLELGGKSPCIVENSADIPLAARRIVWGKFLNAGQTCVAPDYLLVQRQVLPRLLHEVARAIERFYGSDPLHSPDLARVVNARHFDRLAGYLLKEEVLLGGGCDRAALKIAPTLVRATESSPTMEDEIFGPILPVQVFDTLDDAIRFTRRYPKPLALYLFTRRRDVRRRVLAACPFGGGCVNDTIIHLTSPLLPFGGVGASGMGQYHGRAGFDTFSHYKAVVQKGCWLDIPFRYPPYRHKLGLLQLLMH</sequence>
<dbReference type="PANTHER" id="PTHR43570:SF16">
    <property type="entry name" value="ALDEHYDE DEHYDROGENASE TYPE III, ISOFORM Q"/>
    <property type="match status" value="1"/>
</dbReference>